<comment type="caution">
    <text evidence="1">The sequence shown here is derived from an EMBL/GenBank/DDBJ whole genome shotgun (WGS) entry which is preliminary data.</text>
</comment>
<reference evidence="1" key="1">
    <citation type="journal article" date="2015" name="Nature">
        <title>Complex archaea that bridge the gap between prokaryotes and eukaryotes.</title>
        <authorList>
            <person name="Spang A."/>
            <person name="Saw J.H."/>
            <person name="Jorgensen S.L."/>
            <person name="Zaremba-Niedzwiedzka K."/>
            <person name="Martijn J."/>
            <person name="Lind A.E."/>
            <person name="van Eijk R."/>
            <person name="Schleper C."/>
            <person name="Guy L."/>
            <person name="Ettema T.J."/>
        </authorList>
    </citation>
    <scope>NUCLEOTIDE SEQUENCE</scope>
</reference>
<dbReference type="AlphaFoldDB" id="A0A0F9JIE3"/>
<gene>
    <name evidence="1" type="ORF">LCGC14_1753100</name>
</gene>
<evidence type="ECO:0000313" key="1">
    <source>
        <dbReference type="EMBL" id="KKM05536.1"/>
    </source>
</evidence>
<name>A0A0F9JIE3_9ZZZZ</name>
<sequence>MARHLTDKDVERILSLIEGWKYDLKWEALVKACEISLGIKTTRQALDRKQKIKDAFQMYQRTQKLDLSDASAARPNDINTAHARIDGLVKKVKKLEYENAALKEKFLIWQYNAEQRGMTEESLNRPITRHDQKR</sequence>
<organism evidence="1">
    <name type="scientific">marine sediment metagenome</name>
    <dbReference type="NCBI Taxonomy" id="412755"/>
    <lineage>
        <taxon>unclassified sequences</taxon>
        <taxon>metagenomes</taxon>
        <taxon>ecological metagenomes</taxon>
    </lineage>
</organism>
<accession>A0A0F9JIE3</accession>
<protein>
    <submittedName>
        <fullName evidence="1">Uncharacterized protein</fullName>
    </submittedName>
</protein>
<proteinExistence type="predicted"/>
<dbReference type="EMBL" id="LAZR01016198">
    <property type="protein sequence ID" value="KKM05536.1"/>
    <property type="molecule type" value="Genomic_DNA"/>
</dbReference>